<keyword evidence="2" id="KW-1185">Reference proteome</keyword>
<comment type="caution">
    <text evidence="1">The sequence shown here is derived from an EMBL/GenBank/DDBJ whole genome shotgun (WGS) entry which is preliminary data.</text>
</comment>
<reference evidence="1" key="1">
    <citation type="submission" date="2023-05" db="EMBL/GenBank/DDBJ databases">
        <authorList>
            <person name="Stuckert A."/>
        </authorList>
    </citation>
    <scope>NUCLEOTIDE SEQUENCE</scope>
</reference>
<feature type="non-terminal residue" evidence="1">
    <location>
        <position position="1"/>
    </location>
</feature>
<dbReference type="EMBL" id="CATNWA010017038">
    <property type="protein sequence ID" value="CAI9597478.1"/>
    <property type="molecule type" value="Genomic_DNA"/>
</dbReference>
<organism evidence="1 2">
    <name type="scientific">Staurois parvus</name>
    <dbReference type="NCBI Taxonomy" id="386267"/>
    <lineage>
        <taxon>Eukaryota</taxon>
        <taxon>Metazoa</taxon>
        <taxon>Chordata</taxon>
        <taxon>Craniata</taxon>
        <taxon>Vertebrata</taxon>
        <taxon>Euteleostomi</taxon>
        <taxon>Amphibia</taxon>
        <taxon>Batrachia</taxon>
        <taxon>Anura</taxon>
        <taxon>Neobatrachia</taxon>
        <taxon>Ranoidea</taxon>
        <taxon>Ranidae</taxon>
        <taxon>Staurois</taxon>
    </lineage>
</organism>
<proteinExistence type="predicted"/>
<sequence length="46" mass="5117">RALGPRYTDHYFNHYSVLIDKESFPFLCTTKSGGGSEGLVVINPTQ</sequence>
<name>A0ABN9FKB5_9NEOB</name>
<dbReference type="Proteomes" id="UP001162483">
    <property type="component" value="Unassembled WGS sequence"/>
</dbReference>
<accession>A0ABN9FKB5</accession>
<evidence type="ECO:0000313" key="1">
    <source>
        <dbReference type="EMBL" id="CAI9597478.1"/>
    </source>
</evidence>
<protein>
    <submittedName>
        <fullName evidence="1">Uncharacterized protein</fullName>
    </submittedName>
</protein>
<evidence type="ECO:0000313" key="2">
    <source>
        <dbReference type="Proteomes" id="UP001162483"/>
    </source>
</evidence>
<gene>
    <name evidence="1" type="ORF">SPARVUS_LOCUS12260659</name>
</gene>